<organism evidence="6 7">
    <name type="scientific">Candidimonas nitroreducens</name>
    <dbReference type="NCBI Taxonomy" id="683354"/>
    <lineage>
        <taxon>Bacteria</taxon>
        <taxon>Pseudomonadati</taxon>
        <taxon>Pseudomonadota</taxon>
        <taxon>Betaproteobacteria</taxon>
        <taxon>Burkholderiales</taxon>
        <taxon>Alcaligenaceae</taxon>
        <taxon>Candidimonas</taxon>
    </lineage>
</organism>
<dbReference type="Gene3D" id="1.10.357.10">
    <property type="entry name" value="Tetracycline Repressor, domain 2"/>
    <property type="match status" value="1"/>
</dbReference>
<dbReference type="EMBL" id="NJIH01000003">
    <property type="protein sequence ID" value="OWT63905.1"/>
    <property type="molecule type" value="Genomic_DNA"/>
</dbReference>
<dbReference type="GO" id="GO:0003700">
    <property type="term" value="F:DNA-binding transcription factor activity"/>
    <property type="evidence" value="ECO:0007669"/>
    <property type="project" value="TreeGrafter"/>
</dbReference>
<evidence type="ECO:0000256" key="4">
    <source>
        <dbReference type="PROSITE-ProRule" id="PRU00335"/>
    </source>
</evidence>
<keyword evidence="2 4" id="KW-0238">DNA-binding</keyword>
<dbReference type="SUPFAM" id="SSF48498">
    <property type="entry name" value="Tetracyclin repressor-like, C-terminal domain"/>
    <property type="match status" value="1"/>
</dbReference>
<keyword evidence="7" id="KW-1185">Reference proteome</keyword>
<name>A0A225MRP4_9BURK</name>
<reference evidence="7" key="1">
    <citation type="submission" date="2017-06" db="EMBL/GenBank/DDBJ databases">
        <title>Herbaspirillum phytohormonus sp. nov., isolated from the root nodule of Robinia pseudoacacia in lead-zinc mine.</title>
        <authorList>
            <person name="Fan M."/>
            <person name="Lin Y."/>
        </authorList>
    </citation>
    <scope>NUCLEOTIDE SEQUENCE [LARGE SCALE GENOMIC DNA]</scope>
    <source>
        <strain evidence="7">SC-089</strain>
    </source>
</reference>
<evidence type="ECO:0000259" key="5">
    <source>
        <dbReference type="PROSITE" id="PS50977"/>
    </source>
</evidence>
<dbReference type="Proteomes" id="UP000214603">
    <property type="component" value="Unassembled WGS sequence"/>
</dbReference>
<keyword evidence="3" id="KW-0804">Transcription</keyword>
<dbReference type="OrthoDB" id="3210235at2"/>
<evidence type="ECO:0000256" key="2">
    <source>
        <dbReference type="ARBA" id="ARBA00023125"/>
    </source>
</evidence>
<proteinExistence type="predicted"/>
<accession>A0A225MRP4</accession>
<dbReference type="PRINTS" id="PR00455">
    <property type="entry name" value="HTHTETR"/>
</dbReference>
<protein>
    <recommendedName>
        <fullName evidence="5">HTH tetR-type domain-containing protein</fullName>
    </recommendedName>
</protein>
<dbReference type="PANTHER" id="PTHR30055">
    <property type="entry name" value="HTH-TYPE TRANSCRIPTIONAL REGULATOR RUTR"/>
    <property type="match status" value="1"/>
</dbReference>
<dbReference type="Pfam" id="PF00440">
    <property type="entry name" value="TetR_N"/>
    <property type="match status" value="1"/>
</dbReference>
<evidence type="ECO:0000313" key="6">
    <source>
        <dbReference type="EMBL" id="OWT63905.1"/>
    </source>
</evidence>
<feature type="DNA-binding region" description="H-T-H motif" evidence="4">
    <location>
        <begin position="48"/>
        <end position="67"/>
    </location>
</feature>
<dbReference type="GO" id="GO:0000976">
    <property type="term" value="F:transcription cis-regulatory region binding"/>
    <property type="evidence" value="ECO:0007669"/>
    <property type="project" value="TreeGrafter"/>
</dbReference>
<evidence type="ECO:0000256" key="3">
    <source>
        <dbReference type="ARBA" id="ARBA00023163"/>
    </source>
</evidence>
<dbReference type="InterPro" id="IPR036271">
    <property type="entry name" value="Tet_transcr_reg_TetR-rel_C_sf"/>
</dbReference>
<dbReference type="InterPro" id="IPR050109">
    <property type="entry name" value="HTH-type_TetR-like_transc_reg"/>
</dbReference>
<sequence length="239" mass="27876">MLKMSHESDDGRTEPPLTIREKGKLRRRNRIKEAARIVFREMGYEAATTREIAERAEVSQGTLFAYASTKSELLFMIVNDDIALQKLREFSDWPPETRLMYMLMHFSIRTFQYWARDPEISRQARVEVSAVLLGRYSGPEALKFAAGKPHRIEMLTDAIRQRQAAGRLRADIKPDLVAELWWCIYNQHLRNWLNTNKMNLRQGMERLHELYQLAFEGFAIDPLELVSDISLSSDLDQLT</sequence>
<dbReference type="RefSeq" id="WP_088602485.1">
    <property type="nucleotide sequence ID" value="NZ_NJIH01000003.1"/>
</dbReference>
<evidence type="ECO:0000313" key="7">
    <source>
        <dbReference type="Proteomes" id="UP000214603"/>
    </source>
</evidence>
<gene>
    <name evidence="6" type="ORF">CEY11_06270</name>
</gene>
<dbReference type="PROSITE" id="PS50977">
    <property type="entry name" value="HTH_TETR_2"/>
    <property type="match status" value="1"/>
</dbReference>
<dbReference type="SUPFAM" id="SSF46689">
    <property type="entry name" value="Homeodomain-like"/>
    <property type="match status" value="1"/>
</dbReference>
<dbReference type="AlphaFoldDB" id="A0A225MRP4"/>
<dbReference type="PANTHER" id="PTHR30055:SF234">
    <property type="entry name" value="HTH-TYPE TRANSCRIPTIONAL REGULATOR BETI"/>
    <property type="match status" value="1"/>
</dbReference>
<dbReference type="InterPro" id="IPR001647">
    <property type="entry name" value="HTH_TetR"/>
</dbReference>
<feature type="domain" description="HTH tetR-type" evidence="5">
    <location>
        <begin position="25"/>
        <end position="85"/>
    </location>
</feature>
<keyword evidence="1" id="KW-0805">Transcription regulation</keyword>
<evidence type="ECO:0000256" key="1">
    <source>
        <dbReference type="ARBA" id="ARBA00023015"/>
    </source>
</evidence>
<comment type="caution">
    <text evidence="6">The sequence shown here is derived from an EMBL/GenBank/DDBJ whole genome shotgun (WGS) entry which is preliminary data.</text>
</comment>
<dbReference type="InterPro" id="IPR009057">
    <property type="entry name" value="Homeodomain-like_sf"/>
</dbReference>